<dbReference type="InterPro" id="IPR039922">
    <property type="entry name" value="POFUT1"/>
</dbReference>
<evidence type="ECO:0000256" key="16">
    <source>
        <dbReference type="ARBA" id="ARBA00048647"/>
    </source>
</evidence>
<keyword evidence="13" id="KW-0119">Carbohydrate metabolism</keyword>
<dbReference type="AlphaFoldDB" id="A0A7R9BJE2"/>
<evidence type="ECO:0000256" key="2">
    <source>
        <dbReference type="ARBA" id="ARBA00004922"/>
    </source>
</evidence>
<dbReference type="EC" id="2.4.1.221" evidence="4"/>
<reference evidence="18" key="1">
    <citation type="submission" date="2020-11" db="EMBL/GenBank/DDBJ databases">
        <authorList>
            <person name="Tran Van P."/>
        </authorList>
    </citation>
    <scope>NUCLEOTIDE SEQUENCE</scope>
</reference>
<dbReference type="GO" id="GO:0005783">
    <property type="term" value="C:endoplasmic reticulum"/>
    <property type="evidence" value="ECO:0007669"/>
    <property type="project" value="UniProtKB-SubCell"/>
</dbReference>
<dbReference type="GO" id="GO:0006004">
    <property type="term" value="P:fucose metabolic process"/>
    <property type="evidence" value="ECO:0007669"/>
    <property type="project" value="UniProtKB-KW"/>
</dbReference>
<dbReference type="OrthoDB" id="10050276at2759"/>
<evidence type="ECO:0000256" key="13">
    <source>
        <dbReference type="ARBA" id="ARBA00023277"/>
    </source>
</evidence>
<keyword evidence="11" id="KW-0325">Glycoprotein</keyword>
<dbReference type="Gene3D" id="3.40.50.11340">
    <property type="match status" value="1"/>
</dbReference>
<comment type="pathway">
    <text evidence="2">Protein modification; protein glycosylation.</text>
</comment>
<evidence type="ECO:0000256" key="15">
    <source>
        <dbReference type="ARBA" id="ARBA00047273"/>
    </source>
</evidence>
<evidence type="ECO:0000256" key="10">
    <source>
        <dbReference type="ARBA" id="ARBA00023157"/>
    </source>
</evidence>
<evidence type="ECO:0000256" key="4">
    <source>
        <dbReference type="ARBA" id="ARBA00012196"/>
    </source>
</evidence>
<dbReference type="Pfam" id="PF10250">
    <property type="entry name" value="O-FucT"/>
    <property type="match status" value="1"/>
</dbReference>
<keyword evidence="6" id="KW-0328">Glycosyltransferase</keyword>
<name>A0A7R9BJE2_9CRUS</name>
<evidence type="ECO:0000256" key="11">
    <source>
        <dbReference type="ARBA" id="ARBA00023180"/>
    </source>
</evidence>
<keyword evidence="17" id="KW-0732">Signal</keyword>
<dbReference type="EMBL" id="CAJPEX010000397">
    <property type="protein sequence ID" value="CAG0915483.1"/>
    <property type="molecule type" value="Genomic_DNA"/>
</dbReference>
<keyword evidence="12" id="KW-0294">Fucose metabolism</keyword>
<feature type="chain" id="PRO_5036210139" description="GDP-fucose protein O-fucosyltransferase 1" evidence="17">
    <location>
        <begin position="20"/>
        <end position="145"/>
    </location>
</feature>
<evidence type="ECO:0000256" key="9">
    <source>
        <dbReference type="ARBA" id="ARBA00022976"/>
    </source>
</evidence>
<evidence type="ECO:0000256" key="14">
    <source>
        <dbReference type="ARBA" id="ARBA00033080"/>
    </source>
</evidence>
<comment type="catalytic activity">
    <reaction evidence="16">
        <text>L-seryl-[protein] + GDP-beta-L-fucose = 3-O-(alpha-L-fucosyl)-L-seryl-[protein] + GDP + H(+)</text>
        <dbReference type="Rhea" id="RHEA:63644"/>
        <dbReference type="Rhea" id="RHEA-COMP:9863"/>
        <dbReference type="Rhea" id="RHEA-COMP:17914"/>
        <dbReference type="ChEBI" id="CHEBI:15378"/>
        <dbReference type="ChEBI" id="CHEBI:29999"/>
        <dbReference type="ChEBI" id="CHEBI:57273"/>
        <dbReference type="ChEBI" id="CHEBI:58189"/>
        <dbReference type="ChEBI" id="CHEBI:189632"/>
        <dbReference type="EC" id="2.4.1.221"/>
    </reaction>
    <physiologicalReaction direction="left-to-right" evidence="16">
        <dbReference type="Rhea" id="RHEA:63645"/>
    </physiologicalReaction>
</comment>
<feature type="signal peptide" evidence="17">
    <location>
        <begin position="1"/>
        <end position="19"/>
    </location>
</feature>
<dbReference type="EMBL" id="OA882434">
    <property type="protein sequence ID" value="CAD7275331.1"/>
    <property type="molecule type" value="Genomic_DNA"/>
</dbReference>
<keyword evidence="19" id="KW-1185">Reference proteome</keyword>
<proteinExistence type="inferred from homology"/>
<evidence type="ECO:0000256" key="7">
    <source>
        <dbReference type="ARBA" id="ARBA00022679"/>
    </source>
</evidence>
<evidence type="ECO:0000256" key="3">
    <source>
        <dbReference type="ARBA" id="ARBA00010626"/>
    </source>
</evidence>
<dbReference type="GO" id="GO:0007219">
    <property type="term" value="P:Notch signaling pathway"/>
    <property type="evidence" value="ECO:0007669"/>
    <property type="project" value="UniProtKB-KW"/>
</dbReference>
<dbReference type="PANTHER" id="PTHR21420">
    <property type="entry name" value="GDP-FUCOSE PROTEIN O-FUCOSYLTRANSFERASE 1"/>
    <property type="match status" value="1"/>
</dbReference>
<comment type="subcellular location">
    <subcellularLocation>
        <location evidence="1">Endoplasmic reticulum</location>
    </subcellularLocation>
</comment>
<dbReference type="GO" id="GO:0046922">
    <property type="term" value="F:peptide-O-fucosyltransferase activity"/>
    <property type="evidence" value="ECO:0007669"/>
    <property type="project" value="UniProtKB-EC"/>
</dbReference>
<keyword evidence="7" id="KW-0808">Transferase</keyword>
<evidence type="ECO:0000256" key="5">
    <source>
        <dbReference type="ARBA" id="ARBA00021745"/>
    </source>
</evidence>
<dbReference type="UniPathway" id="UPA00378"/>
<keyword evidence="10" id="KW-1015">Disulfide bond</keyword>
<dbReference type="Proteomes" id="UP000678499">
    <property type="component" value="Unassembled WGS sequence"/>
</dbReference>
<evidence type="ECO:0000256" key="8">
    <source>
        <dbReference type="ARBA" id="ARBA00022824"/>
    </source>
</evidence>
<dbReference type="PANTHER" id="PTHR21420:SF10">
    <property type="entry name" value="GDP-FUCOSE PROTEIN O-FUCOSYLTRANSFERASE 1"/>
    <property type="match status" value="1"/>
</dbReference>
<evidence type="ECO:0000313" key="19">
    <source>
        <dbReference type="Proteomes" id="UP000678499"/>
    </source>
</evidence>
<accession>A0A7R9BJE2</accession>
<evidence type="ECO:0000256" key="12">
    <source>
        <dbReference type="ARBA" id="ARBA00023253"/>
    </source>
</evidence>
<comment type="catalytic activity">
    <reaction evidence="15">
        <text>L-threonyl-[protein] + GDP-beta-L-fucose = 3-O-(alpha-L-fucosyl)-L-threonyl-[protein] + GDP + H(+)</text>
        <dbReference type="Rhea" id="RHEA:70491"/>
        <dbReference type="Rhea" id="RHEA-COMP:11060"/>
        <dbReference type="Rhea" id="RHEA-COMP:17915"/>
        <dbReference type="ChEBI" id="CHEBI:15378"/>
        <dbReference type="ChEBI" id="CHEBI:30013"/>
        <dbReference type="ChEBI" id="CHEBI:57273"/>
        <dbReference type="ChEBI" id="CHEBI:58189"/>
        <dbReference type="ChEBI" id="CHEBI:189631"/>
        <dbReference type="EC" id="2.4.1.221"/>
    </reaction>
    <physiologicalReaction direction="left-to-right" evidence="15">
        <dbReference type="Rhea" id="RHEA:70492"/>
    </physiologicalReaction>
</comment>
<organism evidence="18">
    <name type="scientific">Notodromas monacha</name>
    <dbReference type="NCBI Taxonomy" id="399045"/>
    <lineage>
        <taxon>Eukaryota</taxon>
        <taxon>Metazoa</taxon>
        <taxon>Ecdysozoa</taxon>
        <taxon>Arthropoda</taxon>
        <taxon>Crustacea</taxon>
        <taxon>Oligostraca</taxon>
        <taxon>Ostracoda</taxon>
        <taxon>Podocopa</taxon>
        <taxon>Podocopida</taxon>
        <taxon>Cypridocopina</taxon>
        <taxon>Cypridoidea</taxon>
        <taxon>Cyprididae</taxon>
        <taxon>Notodromas</taxon>
    </lineage>
</organism>
<comment type="similarity">
    <text evidence="3">Belongs to the glycosyltransferase 65 family.</text>
</comment>
<sequence length="145" mass="16340">MDTIFKLLSFILVFELVSGDTAELDTNGYVTYCPCMGRFGNQADHFLGSLSFAKALNRTLVLPHWILHRPPRDPGPTSVMIPFDDWFEVEPLKAFHRVVLMKDFIARVSPVVWSPENRTGTSVVVLTMSLRSRDVKVAVPCALFI</sequence>
<keyword evidence="9" id="KW-0914">Notch signaling pathway</keyword>
<keyword evidence="8" id="KW-0256">Endoplasmic reticulum</keyword>
<evidence type="ECO:0000256" key="6">
    <source>
        <dbReference type="ARBA" id="ARBA00022676"/>
    </source>
</evidence>
<evidence type="ECO:0000313" key="18">
    <source>
        <dbReference type="EMBL" id="CAD7275331.1"/>
    </source>
</evidence>
<gene>
    <name evidence="18" type="ORF">NMOB1V02_LOCUS3129</name>
</gene>
<dbReference type="InterPro" id="IPR019378">
    <property type="entry name" value="GDP-Fuc_O-FucTrfase"/>
</dbReference>
<evidence type="ECO:0000256" key="17">
    <source>
        <dbReference type="SAM" id="SignalP"/>
    </source>
</evidence>
<evidence type="ECO:0000256" key="1">
    <source>
        <dbReference type="ARBA" id="ARBA00004240"/>
    </source>
</evidence>
<protein>
    <recommendedName>
        <fullName evidence="5">GDP-fucose protein O-fucosyltransferase 1</fullName>
        <ecNumber evidence="4">2.4.1.221</ecNumber>
    </recommendedName>
    <alternativeName>
        <fullName evidence="14">Peptide-O-fucosyltransferase 1</fullName>
    </alternativeName>
</protein>